<protein>
    <submittedName>
        <fullName evidence="2">Uncharacterized protein</fullName>
    </submittedName>
</protein>
<evidence type="ECO:0000313" key="1">
    <source>
        <dbReference type="Proteomes" id="UP000887577"/>
    </source>
</evidence>
<keyword evidence="1" id="KW-1185">Reference proteome</keyword>
<evidence type="ECO:0000313" key="2">
    <source>
        <dbReference type="WBParaSite" id="PSU_v2.g18073.t1"/>
    </source>
</evidence>
<dbReference type="Proteomes" id="UP000887577">
    <property type="component" value="Unplaced"/>
</dbReference>
<name>A0A914YFI1_9BILA</name>
<proteinExistence type="predicted"/>
<dbReference type="AlphaFoldDB" id="A0A914YFI1"/>
<sequence>MFGSNGERIIISSGDFVVRYPTYENVLFFRIQTNSTSDGSVLFCFETTEKLKSQHYECDIGQCGMKFYFKNDAIYLNHDGMNIPFHIFQMKQ</sequence>
<dbReference type="WBParaSite" id="PSU_v2.g18073.t1">
    <property type="protein sequence ID" value="PSU_v2.g18073.t1"/>
    <property type="gene ID" value="PSU_v2.g18073"/>
</dbReference>
<organism evidence="1 2">
    <name type="scientific">Panagrolaimus superbus</name>
    <dbReference type="NCBI Taxonomy" id="310955"/>
    <lineage>
        <taxon>Eukaryota</taxon>
        <taxon>Metazoa</taxon>
        <taxon>Ecdysozoa</taxon>
        <taxon>Nematoda</taxon>
        <taxon>Chromadorea</taxon>
        <taxon>Rhabditida</taxon>
        <taxon>Tylenchina</taxon>
        <taxon>Panagrolaimomorpha</taxon>
        <taxon>Panagrolaimoidea</taxon>
        <taxon>Panagrolaimidae</taxon>
        <taxon>Panagrolaimus</taxon>
    </lineage>
</organism>
<reference evidence="2" key="1">
    <citation type="submission" date="2022-11" db="UniProtKB">
        <authorList>
            <consortium name="WormBaseParasite"/>
        </authorList>
    </citation>
    <scope>IDENTIFICATION</scope>
</reference>
<accession>A0A914YFI1</accession>